<gene>
    <name evidence="16" type="primary">ATP6_4</name>
    <name evidence="16" type="ORF">g.10180</name>
</gene>
<dbReference type="Gene3D" id="1.20.120.220">
    <property type="entry name" value="ATP synthase, F0 complex, subunit A"/>
    <property type="match status" value="1"/>
</dbReference>
<keyword evidence="12 15" id="KW-0472">Membrane</keyword>
<feature type="transmembrane region" description="Helical" evidence="15">
    <location>
        <begin position="144"/>
        <end position="164"/>
    </location>
</feature>
<keyword evidence="9" id="KW-0496">Mitochondrion</keyword>
<dbReference type="CDD" id="cd00310">
    <property type="entry name" value="ATP-synt_Fo_a_6"/>
    <property type="match status" value="1"/>
</dbReference>
<feature type="transmembrane region" description="Helical" evidence="15">
    <location>
        <begin position="118"/>
        <end position="137"/>
    </location>
</feature>
<dbReference type="InterPro" id="IPR045083">
    <property type="entry name" value="ATP_synth_F0_asu_bact/mt"/>
</dbReference>
<evidence type="ECO:0000256" key="2">
    <source>
        <dbReference type="ARBA" id="ARBA00004448"/>
    </source>
</evidence>
<comment type="similarity">
    <text evidence="3">Belongs to the ATPase A chain family.</text>
</comment>
<dbReference type="AlphaFoldDB" id="A0A1D1YSG1"/>
<keyword evidence="5" id="KW-0813">Transport</keyword>
<dbReference type="FunFam" id="1.20.120.220:FF:000003">
    <property type="entry name" value="ATP synthase subunit a"/>
    <property type="match status" value="1"/>
</dbReference>
<keyword evidence="8" id="KW-0375">Hydrogen ion transport</keyword>
<evidence type="ECO:0000256" key="8">
    <source>
        <dbReference type="ARBA" id="ARBA00022781"/>
    </source>
</evidence>
<organism evidence="16">
    <name type="scientific">Anthurium amnicola</name>
    <dbReference type="NCBI Taxonomy" id="1678845"/>
    <lineage>
        <taxon>Eukaryota</taxon>
        <taxon>Viridiplantae</taxon>
        <taxon>Streptophyta</taxon>
        <taxon>Embryophyta</taxon>
        <taxon>Tracheophyta</taxon>
        <taxon>Spermatophyta</taxon>
        <taxon>Magnoliopsida</taxon>
        <taxon>Liliopsida</taxon>
        <taxon>Araceae</taxon>
        <taxon>Pothoideae</taxon>
        <taxon>Potheae</taxon>
        <taxon>Anthurium</taxon>
    </lineage>
</organism>
<dbReference type="InterPro" id="IPR000568">
    <property type="entry name" value="ATP_synth_F0_asu"/>
</dbReference>
<evidence type="ECO:0000256" key="1">
    <source>
        <dbReference type="ARBA" id="ARBA00002070"/>
    </source>
</evidence>
<dbReference type="PROSITE" id="PS00449">
    <property type="entry name" value="ATPASE_A"/>
    <property type="match status" value="1"/>
</dbReference>
<feature type="transmembrane region" description="Helical" evidence="15">
    <location>
        <begin position="227"/>
        <end position="245"/>
    </location>
</feature>
<evidence type="ECO:0000313" key="16">
    <source>
        <dbReference type="EMBL" id="JAT57581.1"/>
    </source>
</evidence>
<dbReference type="GO" id="GO:0045259">
    <property type="term" value="C:proton-transporting ATP synthase complex"/>
    <property type="evidence" value="ECO:0007669"/>
    <property type="project" value="UniProtKB-KW"/>
</dbReference>
<keyword evidence="10 15" id="KW-1133">Transmembrane helix</keyword>
<evidence type="ECO:0000256" key="11">
    <source>
        <dbReference type="ARBA" id="ARBA00023065"/>
    </source>
</evidence>
<evidence type="ECO:0000256" key="3">
    <source>
        <dbReference type="ARBA" id="ARBA00006810"/>
    </source>
</evidence>
<dbReference type="PANTHER" id="PTHR11410">
    <property type="entry name" value="ATP SYNTHASE SUBUNIT A"/>
    <property type="match status" value="1"/>
</dbReference>
<dbReference type="InterPro" id="IPR023011">
    <property type="entry name" value="ATP_synth_F0_asu_AS"/>
</dbReference>
<keyword evidence="13" id="KW-0066">ATP synthesis</keyword>
<evidence type="ECO:0000256" key="15">
    <source>
        <dbReference type="SAM" id="Phobius"/>
    </source>
</evidence>
<protein>
    <recommendedName>
        <fullName evidence="14">F-ATPase protein 6</fullName>
    </recommendedName>
</protein>
<dbReference type="PANTHER" id="PTHR11410:SF0">
    <property type="entry name" value="ATP SYNTHASE SUBUNIT A"/>
    <property type="match status" value="1"/>
</dbReference>
<sequence>MIYNPLEQFEIFKFIALEGPLFGYIQIGLTNIGFYLLLASLFLIFLHLQYNREGILGLGNTLMLCMESLFGFVLQLVKNQIGPSGQPYFPALYSLFLFILLLNLIGLIPYSFCATAQFALTLGLSTTIVLGVTILGLKLHGFRFFSLFVPAGTPLGLVPLLTLIETVSYVARAVSLGVRLAANMLAGHILLHLFSTFSWKFITGSFLGLLLAPLPLLFITLLYGLEIGVAFIQAFVFVLLTCSYLQDAIKLHSD</sequence>
<dbReference type="NCBIfam" id="TIGR01131">
    <property type="entry name" value="ATP_synt_6_or_A"/>
    <property type="match status" value="1"/>
</dbReference>
<evidence type="ECO:0000256" key="10">
    <source>
        <dbReference type="ARBA" id="ARBA00022989"/>
    </source>
</evidence>
<dbReference type="EMBL" id="GDJX01010355">
    <property type="protein sequence ID" value="JAT57581.1"/>
    <property type="molecule type" value="Transcribed_RNA"/>
</dbReference>
<dbReference type="InterPro" id="IPR035908">
    <property type="entry name" value="F0_ATP_A_sf"/>
</dbReference>
<dbReference type="HAMAP" id="MF_01393">
    <property type="entry name" value="ATP_synth_a_bact"/>
    <property type="match status" value="1"/>
</dbReference>
<feature type="transmembrane region" description="Helical" evidence="15">
    <location>
        <begin position="54"/>
        <end position="77"/>
    </location>
</feature>
<dbReference type="SUPFAM" id="SSF81336">
    <property type="entry name" value="F1F0 ATP synthase subunit A"/>
    <property type="match status" value="1"/>
</dbReference>
<feature type="transmembrane region" description="Helical" evidence="15">
    <location>
        <begin position="89"/>
        <end position="112"/>
    </location>
</feature>
<evidence type="ECO:0000256" key="6">
    <source>
        <dbReference type="ARBA" id="ARBA00022547"/>
    </source>
</evidence>
<reference evidence="16" key="1">
    <citation type="submission" date="2015-07" db="EMBL/GenBank/DDBJ databases">
        <title>Transcriptome Assembly of Anthurium amnicola.</title>
        <authorList>
            <person name="Suzuki J."/>
        </authorList>
    </citation>
    <scope>NUCLEOTIDE SEQUENCE</scope>
</reference>
<dbReference type="NCBIfam" id="NF004482">
    <property type="entry name" value="PRK05815.2-4"/>
    <property type="match status" value="1"/>
</dbReference>
<feature type="transmembrane region" description="Helical" evidence="15">
    <location>
        <begin position="176"/>
        <end position="194"/>
    </location>
</feature>
<proteinExistence type="inferred from homology"/>
<dbReference type="GO" id="GO:0005743">
    <property type="term" value="C:mitochondrial inner membrane"/>
    <property type="evidence" value="ECO:0007669"/>
    <property type="project" value="UniProtKB-SubCell"/>
</dbReference>
<dbReference type="Pfam" id="PF00119">
    <property type="entry name" value="ATP-synt_A"/>
    <property type="match status" value="1"/>
</dbReference>
<name>A0A1D1YSG1_9ARAE</name>
<keyword evidence="9" id="KW-0999">Mitochondrion inner membrane</keyword>
<evidence type="ECO:0000256" key="5">
    <source>
        <dbReference type="ARBA" id="ARBA00022448"/>
    </source>
</evidence>
<evidence type="ECO:0000256" key="13">
    <source>
        <dbReference type="ARBA" id="ARBA00023310"/>
    </source>
</evidence>
<keyword evidence="6" id="KW-0138">CF(0)</keyword>
<keyword evidence="7 15" id="KW-0812">Transmembrane</keyword>
<evidence type="ECO:0000256" key="14">
    <source>
        <dbReference type="ARBA" id="ARBA00032954"/>
    </source>
</evidence>
<keyword evidence="11" id="KW-0406">Ion transport</keyword>
<accession>A0A1D1YSG1</accession>
<comment type="subunit">
    <text evidence="4">F-type ATPases have 2 components, CF(1) - the catalytic core - and CF(0) - the membrane proton channel. CF(1) has five subunits: alpha(3), beta(3), gamma(1), delta(1), epsilon(1). CF(0) has three main subunits: a, b and c.</text>
</comment>
<evidence type="ECO:0000256" key="12">
    <source>
        <dbReference type="ARBA" id="ARBA00023136"/>
    </source>
</evidence>
<evidence type="ECO:0000256" key="4">
    <source>
        <dbReference type="ARBA" id="ARBA00011648"/>
    </source>
</evidence>
<dbReference type="GO" id="GO:0046933">
    <property type="term" value="F:proton-transporting ATP synthase activity, rotational mechanism"/>
    <property type="evidence" value="ECO:0007669"/>
    <property type="project" value="TreeGrafter"/>
</dbReference>
<evidence type="ECO:0000256" key="7">
    <source>
        <dbReference type="ARBA" id="ARBA00022692"/>
    </source>
</evidence>
<feature type="transmembrane region" description="Helical" evidence="15">
    <location>
        <begin position="21"/>
        <end position="48"/>
    </location>
</feature>
<comment type="subcellular location">
    <subcellularLocation>
        <location evidence="2">Mitochondrion inner membrane</location>
        <topology evidence="2">Multi-pass membrane protein</topology>
    </subcellularLocation>
</comment>
<comment type="function">
    <text evidence="1">Mitochondrial membrane ATP synthase (F(1)F(0) ATP synthase or Complex V) produces ATP from ADP in the presence of a proton gradient across the membrane which is generated by electron transport complexes of the respiratory chain. F-type ATPases consist of two structural domains, F(1) - containing the extramembraneous catalytic core and F(0) - containing the membrane proton channel, linked together by a central stalk and a peripheral stalk. During catalysis, ATP synthesis in the catalytic domain of F(1) is coupled via a rotary mechanism of the central stalk subunits to proton translocation. Key component of the proton channel; it may play a direct role in the translocation of protons across the membrane.</text>
</comment>
<evidence type="ECO:0000256" key="9">
    <source>
        <dbReference type="ARBA" id="ARBA00022792"/>
    </source>
</evidence>
<dbReference type="PRINTS" id="PR00123">
    <property type="entry name" value="ATPASEA"/>
</dbReference>